<keyword evidence="2" id="KW-1185">Reference proteome</keyword>
<dbReference type="EMBL" id="JBHSPA010000105">
    <property type="protein sequence ID" value="MFC5833982.1"/>
    <property type="molecule type" value="Genomic_DNA"/>
</dbReference>
<dbReference type="InterPro" id="IPR036770">
    <property type="entry name" value="Ankyrin_rpt-contain_sf"/>
</dbReference>
<evidence type="ECO:0000313" key="1">
    <source>
        <dbReference type="EMBL" id="MFC5833982.1"/>
    </source>
</evidence>
<proteinExistence type="predicted"/>
<comment type="caution">
    <text evidence="1">The sequence shown here is derived from an EMBL/GenBank/DDBJ whole genome shotgun (WGS) entry which is preliminary data.</text>
</comment>
<evidence type="ECO:0000313" key="2">
    <source>
        <dbReference type="Proteomes" id="UP001596058"/>
    </source>
</evidence>
<name>A0ABW1D955_9ACTN</name>
<accession>A0ABW1D955</accession>
<reference evidence="2" key="1">
    <citation type="journal article" date="2019" name="Int. J. Syst. Evol. Microbiol.">
        <title>The Global Catalogue of Microorganisms (GCM) 10K type strain sequencing project: providing services to taxonomists for standard genome sequencing and annotation.</title>
        <authorList>
            <consortium name="The Broad Institute Genomics Platform"/>
            <consortium name="The Broad Institute Genome Sequencing Center for Infectious Disease"/>
            <person name="Wu L."/>
            <person name="Ma J."/>
        </authorList>
    </citation>
    <scope>NUCLEOTIDE SEQUENCE [LARGE SCALE GENOMIC DNA]</scope>
    <source>
        <strain evidence="2">CCUG 53903</strain>
    </source>
</reference>
<gene>
    <name evidence="1" type="ORF">ACFPZ3_59920</name>
</gene>
<sequence>MEFEDLSQLRDLLDAGHDVEDEQGCHNGWTLLRHAIDVEWDSHAQTGNPLQVNVTAYLLARGADPLHLIKGRSILSEAERIGHWLAADIMKAWLAREGRA</sequence>
<protein>
    <submittedName>
        <fullName evidence="1">Ankyrin repeat domain-containing protein</fullName>
    </submittedName>
</protein>
<dbReference type="RefSeq" id="WP_379523401.1">
    <property type="nucleotide sequence ID" value="NZ_JBHSPA010000105.1"/>
</dbReference>
<dbReference type="Gene3D" id="1.25.40.20">
    <property type="entry name" value="Ankyrin repeat-containing domain"/>
    <property type="match status" value="1"/>
</dbReference>
<dbReference type="Proteomes" id="UP001596058">
    <property type="component" value="Unassembled WGS sequence"/>
</dbReference>
<organism evidence="1 2">
    <name type="scientific">Nonomuraea insulae</name>
    <dbReference type="NCBI Taxonomy" id="1616787"/>
    <lineage>
        <taxon>Bacteria</taxon>
        <taxon>Bacillati</taxon>
        <taxon>Actinomycetota</taxon>
        <taxon>Actinomycetes</taxon>
        <taxon>Streptosporangiales</taxon>
        <taxon>Streptosporangiaceae</taxon>
        <taxon>Nonomuraea</taxon>
    </lineage>
</organism>